<dbReference type="SUPFAM" id="SSF53756">
    <property type="entry name" value="UDP-Glycosyltransferase/glycogen phosphorylase"/>
    <property type="match status" value="1"/>
</dbReference>
<keyword evidence="4" id="KW-1185">Reference proteome</keyword>
<evidence type="ECO:0000313" key="3">
    <source>
        <dbReference type="EMBL" id="KAF4129890.1"/>
    </source>
</evidence>
<dbReference type="EMBL" id="WSZM01000536">
    <property type="protein sequence ID" value="KAF4031799.1"/>
    <property type="molecule type" value="Genomic_DNA"/>
</dbReference>
<gene>
    <name evidence="2" type="ORF">GN244_ATG16313</name>
    <name evidence="3" type="ORF">GN958_ATG20893</name>
</gene>
<feature type="compositionally biased region" description="Low complexity" evidence="1">
    <location>
        <begin position="42"/>
        <end position="55"/>
    </location>
</feature>
<name>A0A833STE6_PHYIN</name>
<sequence>MHLILPAEAVQRDFNDDSRRVHNPVDYPSCPASLSRPTSPGRTMNSNSSSTSTRSAPNPWIRGILALLLATGLLALILEAATLDFQPKLRHVAPSNASLGVQQLLHQRQYNTELYNGSSGAGEPQQDATVSLEELLALQNTSRTNASDEVAPADLYHLSLLHGACITHKDAIVSWEFGAPGPSQDDEEHNVATLIKEDDPDLLQKLKQCPDVDLFLPSGVRNNGYCEDTMAYTKYLHTRTLPLWALTKKMHDPESGRDVDYFDLCPKTPMLFFQHYWEEIPSSPRWPRGKKMYLMLNIEMWELDETHLWRADAVLCKTRICEERVKKWYEQQGNPHDTKVLYTKHTSSDQASYARRVLGDQVAPKNFSDVKFIHTVGGSYWKGTRQVIECWLSRPNFPPLDLYIHNWAYEGMFKGTYNNHIPKSQIRLTTDEVDATTFSKAIAESAYFLCPSQMEGYGHYMNQARASGGVIITTDLDPMKELIQNDDMGLRVPSRPRHDRNIFLGGRSKKGLGLRDVPGMVAQFSTNDLCKTVEHLLNDVSVEKRREMGENARLQYHKDTKFFERAMLDLRVLARQQASENHAEDSEEIISSAPRKYFRDEPTTG</sequence>
<comment type="caution">
    <text evidence="2">The sequence shown here is derived from an EMBL/GenBank/DDBJ whole genome shotgun (WGS) entry which is preliminary data.</text>
</comment>
<proteinExistence type="predicted"/>
<evidence type="ECO:0000313" key="2">
    <source>
        <dbReference type="EMBL" id="KAF4031799.1"/>
    </source>
</evidence>
<dbReference type="EMBL" id="JAACNO010002905">
    <property type="protein sequence ID" value="KAF4129890.1"/>
    <property type="molecule type" value="Genomic_DNA"/>
</dbReference>
<dbReference type="Proteomes" id="UP000602510">
    <property type="component" value="Unassembled WGS sequence"/>
</dbReference>
<dbReference type="Proteomes" id="UP000704712">
    <property type="component" value="Unassembled WGS sequence"/>
</dbReference>
<accession>A0A833STE6</accession>
<evidence type="ECO:0000313" key="4">
    <source>
        <dbReference type="Proteomes" id="UP000602510"/>
    </source>
</evidence>
<evidence type="ECO:0008006" key="5">
    <source>
        <dbReference type="Google" id="ProtNLM"/>
    </source>
</evidence>
<dbReference type="AlphaFoldDB" id="A0A833STE6"/>
<reference evidence="2" key="1">
    <citation type="submission" date="2020-04" db="EMBL/GenBank/DDBJ databases">
        <title>Hybrid Assembly of Korean Phytophthora infestans isolates.</title>
        <authorList>
            <person name="Prokchorchik M."/>
            <person name="Lee Y."/>
            <person name="Seo J."/>
            <person name="Cho J.-H."/>
            <person name="Park Y.-E."/>
            <person name="Jang D.-C."/>
            <person name="Im J.-S."/>
            <person name="Choi J.-G."/>
            <person name="Park H.-J."/>
            <person name="Lee G.-B."/>
            <person name="Lee Y.-G."/>
            <person name="Hong S.-Y."/>
            <person name="Cho K."/>
            <person name="Sohn K.H."/>
        </authorList>
    </citation>
    <scope>NUCLEOTIDE SEQUENCE</scope>
    <source>
        <strain evidence="2">KR_1_A1</strain>
        <strain evidence="3">KR_2_A2</strain>
    </source>
</reference>
<evidence type="ECO:0000256" key="1">
    <source>
        <dbReference type="SAM" id="MobiDB-lite"/>
    </source>
</evidence>
<protein>
    <recommendedName>
        <fullName evidence="5">Glycosyl transferase family 1 domain-containing protein</fullName>
    </recommendedName>
</protein>
<organism evidence="2 4">
    <name type="scientific">Phytophthora infestans</name>
    <name type="common">Potato late blight agent</name>
    <name type="synonym">Botrytis infestans</name>
    <dbReference type="NCBI Taxonomy" id="4787"/>
    <lineage>
        <taxon>Eukaryota</taxon>
        <taxon>Sar</taxon>
        <taxon>Stramenopiles</taxon>
        <taxon>Oomycota</taxon>
        <taxon>Peronosporomycetes</taxon>
        <taxon>Peronosporales</taxon>
        <taxon>Peronosporaceae</taxon>
        <taxon>Phytophthora</taxon>
    </lineage>
</organism>
<dbReference type="Gene3D" id="3.40.50.2000">
    <property type="entry name" value="Glycogen Phosphorylase B"/>
    <property type="match status" value="1"/>
</dbReference>
<feature type="region of interest" description="Disordered" evidence="1">
    <location>
        <begin position="578"/>
        <end position="605"/>
    </location>
</feature>
<feature type="region of interest" description="Disordered" evidence="1">
    <location>
        <begin position="17"/>
        <end position="56"/>
    </location>
</feature>